<feature type="transmembrane region" description="Helical" evidence="1">
    <location>
        <begin position="106"/>
        <end position="130"/>
    </location>
</feature>
<name>A0AAD9IXS5_9ANNE</name>
<reference evidence="2" key="1">
    <citation type="journal article" date="2023" name="Mol. Biol. Evol.">
        <title>Third-Generation Sequencing Reveals the Adaptive Role of the Epigenome in Three Deep-Sea Polychaetes.</title>
        <authorList>
            <person name="Perez M."/>
            <person name="Aroh O."/>
            <person name="Sun Y."/>
            <person name="Lan Y."/>
            <person name="Juniper S.K."/>
            <person name="Young C.R."/>
            <person name="Angers B."/>
            <person name="Qian P.Y."/>
        </authorList>
    </citation>
    <scope>NUCLEOTIDE SEQUENCE</scope>
    <source>
        <strain evidence="2">P08H-3</strain>
    </source>
</reference>
<keyword evidence="3" id="KW-1185">Reference proteome</keyword>
<keyword evidence="1" id="KW-0472">Membrane</keyword>
<accession>A0AAD9IXS5</accession>
<keyword evidence="1" id="KW-1133">Transmembrane helix</keyword>
<organism evidence="2 3">
    <name type="scientific">Paralvinella palmiformis</name>
    <dbReference type="NCBI Taxonomy" id="53620"/>
    <lineage>
        <taxon>Eukaryota</taxon>
        <taxon>Metazoa</taxon>
        <taxon>Spiralia</taxon>
        <taxon>Lophotrochozoa</taxon>
        <taxon>Annelida</taxon>
        <taxon>Polychaeta</taxon>
        <taxon>Sedentaria</taxon>
        <taxon>Canalipalpata</taxon>
        <taxon>Terebellida</taxon>
        <taxon>Terebelliformia</taxon>
        <taxon>Alvinellidae</taxon>
        <taxon>Paralvinella</taxon>
    </lineage>
</organism>
<comment type="caution">
    <text evidence="2">The sequence shown here is derived from an EMBL/GenBank/DDBJ whole genome shotgun (WGS) entry which is preliminary data.</text>
</comment>
<dbReference type="AlphaFoldDB" id="A0AAD9IXS5"/>
<gene>
    <name evidence="2" type="ORF">LSH36_895g00016</name>
</gene>
<dbReference type="Proteomes" id="UP001208570">
    <property type="component" value="Unassembled WGS sequence"/>
</dbReference>
<proteinExistence type="predicted"/>
<sequence>MVVLSTGNLGKGQRCTYLGRTVADEYYGYSSDVFYMFTDLCESRKRFICEKTPYSVVVHGDIMTSDISNNPIDPAPGQYNHNVTVAQAKQPNIISHKVTEKDPPSILVAPVTTAVLLFTCLAVFILLHLYRRQRRKHSRDDEVSESTVRFISLYDKAAQNSMDC</sequence>
<protein>
    <submittedName>
        <fullName evidence="2">Uncharacterized protein</fullName>
    </submittedName>
</protein>
<evidence type="ECO:0000313" key="3">
    <source>
        <dbReference type="Proteomes" id="UP001208570"/>
    </source>
</evidence>
<evidence type="ECO:0000256" key="1">
    <source>
        <dbReference type="SAM" id="Phobius"/>
    </source>
</evidence>
<keyword evidence="1" id="KW-0812">Transmembrane</keyword>
<dbReference type="EMBL" id="JAODUP010000895">
    <property type="protein sequence ID" value="KAK2142936.1"/>
    <property type="molecule type" value="Genomic_DNA"/>
</dbReference>
<evidence type="ECO:0000313" key="2">
    <source>
        <dbReference type="EMBL" id="KAK2142936.1"/>
    </source>
</evidence>